<protein>
    <recommendedName>
        <fullName evidence="4">Aminoglycoside N(3)-acetyltransferase</fullName>
        <ecNumber evidence="4">2.3.1.-</ecNumber>
    </recommendedName>
</protein>
<dbReference type="PANTHER" id="PTHR11104">
    <property type="entry name" value="AMINOGLYCOSIDE N3-ACETYLTRANSFERASE"/>
    <property type="match status" value="1"/>
</dbReference>
<evidence type="ECO:0000313" key="5">
    <source>
        <dbReference type="EMBL" id="KGX83718.1"/>
    </source>
</evidence>
<keyword evidence="6" id="KW-1185">Reference proteome</keyword>
<comment type="caution">
    <text evidence="5">The sequence shown here is derived from an EMBL/GenBank/DDBJ whole genome shotgun (WGS) entry which is preliminary data.</text>
</comment>
<dbReference type="Proteomes" id="UP000030403">
    <property type="component" value="Unassembled WGS sequence"/>
</dbReference>
<gene>
    <name evidence="5" type="ORF">N783_21970</name>
</gene>
<reference evidence="5 6" key="1">
    <citation type="submission" date="2013-08" db="EMBL/GenBank/DDBJ databases">
        <authorList>
            <person name="Huang J."/>
            <person name="Wang G."/>
        </authorList>
    </citation>
    <scope>NUCLEOTIDE SEQUENCE [LARGE SCALE GENOMIC DNA]</scope>
    <source>
        <strain evidence="5 6">BH030004</strain>
    </source>
</reference>
<comment type="catalytic activity">
    <reaction evidence="4">
        <text>a 2-deoxystreptamine antibiotic + acetyl-CoA = an N(3)-acetyl-2-deoxystreptamine antibiotic + CoA + H(+)</text>
        <dbReference type="Rhea" id="RHEA:12665"/>
        <dbReference type="ChEBI" id="CHEBI:15378"/>
        <dbReference type="ChEBI" id="CHEBI:57287"/>
        <dbReference type="ChEBI" id="CHEBI:57288"/>
        <dbReference type="ChEBI" id="CHEBI:57921"/>
        <dbReference type="ChEBI" id="CHEBI:77452"/>
        <dbReference type="EC" id="2.3.1.81"/>
    </reaction>
</comment>
<dbReference type="AlphaFoldDB" id="A0A0A5FY07"/>
<dbReference type="STRING" id="1385511.GCA_000425225_01824"/>
<dbReference type="EMBL" id="AVPF01000087">
    <property type="protein sequence ID" value="KGX83718.1"/>
    <property type="molecule type" value="Genomic_DNA"/>
</dbReference>
<accession>A0A0A5FY07</accession>
<dbReference type="OrthoDB" id="7330654at2"/>
<proteinExistence type="inferred from homology"/>
<dbReference type="Pfam" id="PF02522">
    <property type="entry name" value="Antibiotic_NAT"/>
    <property type="match status" value="1"/>
</dbReference>
<comment type="similarity">
    <text evidence="1 4">Belongs to the antibiotic N-acetyltransferase family.</text>
</comment>
<evidence type="ECO:0000256" key="4">
    <source>
        <dbReference type="RuleBase" id="RU365031"/>
    </source>
</evidence>
<evidence type="ECO:0000256" key="3">
    <source>
        <dbReference type="ARBA" id="ARBA00023315"/>
    </source>
</evidence>
<dbReference type="InterPro" id="IPR028345">
    <property type="entry name" value="Antibiotic_NAT-like"/>
</dbReference>
<dbReference type="SUPFAM" id="SSF110710">
    <property type="entry name" value="TTHA0583/YokD-like"/>
    <property type="match status" value="1"/>
</dbReference>
<dbReference type="EC" id="2.3.1.-" evidence="4"/>
<name>A0A0A5FY07_9BACI</name>
<dbReference type="GO" id="GO:0046353">
    <property type="term" value="F:aminoglycoside 3-N-acetyltransferase activity"/>
    <property type="evidence" value="ECO:0007669"/>
    <property type="project" value="UniProtKB-EC"/>
</dbReference>
<evidence type="ECO:0000256" key="2">
    <source>
        <dbReference type="ARBA" id="ARBA00022679"/>
    </source>
</evidence>
<evidence type="ECO:0000313" key="6">
    <source>
        <dbReference type="Proteomes" id="UP000030403"/>
    </source>
</evidence>
<dbReference type="InterPro" id="IPR003679">
    <property type="entry name" value="Amioglycoside_AcTrfase"/>
</dbReference>
<keyword evidence="3 4" id="KW-0012">Acyltransferase</keyword>
<dbReference type="GO" id="GO:0046677">
    <property type="term" value="P:response to antibiotic"/>
    <property type="evidence" value="ECO:0007669"/>
    <property type="project" value="UniProtKB-KW"/>
</dbReference>
<keyword evidence="2 4" id="KW-0808">Transferase</keyword>
<dbReference type="eggNOG" id="COG2746">
    <property type="taxonomic scope" value="Bacteria"/>
</dbReference>
<organism evidence="5 6">
    <name type="scientific">Pontibacillus marinus BH030004 = DSM 16465</name>
    <dbReference type="NCBI Taxonomy" id="1385511"/>
    <lineage>
        <taxon>Bacteria</taxon>
        <taxon>Bacillati</taxon>
        <taxon>Bacillota</taxon>
        <taxon>Bacilli</taxon>
        <taxon>Bacillales</taxon>
        <taxon>Bacillaceae</taxon>
        <taxon>Pontibacillus</taxon>
    </lineage>
</organism>
<sequence length="272" mass="30905">MSQLVEKTPSPRTRKSIYNDLKELGVKKGMTIIVHTSLSSLGWVNGGAVTVIQALMDAVTEEGTIVMPSQTVEISDPAEWENPPVPEEWWEEIRETMPVYHPDYTPANFMGKVPEVFRTFPGIERSSHPSYSFTAWGKDKKHILADQSLEWSLGEESPLRKLYDQGAHVLLLGAGFDSCTAFHLAEYRVEYQDVITKGAPMIEDGERIWKEYKELEFRDELFEDLGADFVKTHSLSAGNVGSAKSYLFEVKEAVDYAEMWLNLYDRRKSESL</sequence>
<dbReference type="PANTHER" id="PTHR11104:SF0">
    <property type="entry name" value="SPBETA PROPHAGE-DERIVED AMINOGLYCOSIDE N(3')-ACETYLTRANSFERASE-LIKE PROTEIN YOKD"/>
    <property type="match status" value="1"/>
</dbReference>
<dbReference type="RefSeq" id="WP_027445854.1">
    <property type="nucleotide sequence ID" value="NZ_AULJ01000018.1"/>
</dbReference>
<evidence type="ECO:0000256" key="1">
    <source>
        <dbReference type="ARBA" id="ARBA00006383"/>
    </source>
</evidence>
<keyword evidence="4" id="KW-0046">Antibiotic resistance</keyword>